<sequence length="101" mass="11397">MWDLALPASFDSDNPTHRSRCPDNSYQWLLWPVMDTRGWDHVVGYEGINLERLFVLKEQLPVSLSGQVTNDKEGANVQKEVAGYMKHGTGKSTSLSAEFKL</sequence>
<name>A0ACB9RDF2_9MYRT</name>
<keyword evidence="2" id="KW-1185">Reference proteome</keyword>
<gene>
    <name evidence="1" type="ORF">MLD38_013497</name>
</gene>
<evidence type="ECO:0000313" key="1">
    <source>
        <dbReference type="EMBL" id="KAI4375649.1"/>
    </source>
</evidence>
<accession>A0ACB9RDF2</accession>
<organism evidence="1 2">
    <name type="scientific">Melastoma candidum</name>
    <dbReference type="NCBI Taxonomy" id="119954"/>
    <lineage>
        <taxon>Eukaryota</taxon>
        <taxon>Viridiplantae</taxon>
        <taxon>Streptophyta</taxon>
        <taxon>Embryophyta</taxon>
        <taxon>Tracheophyta</taxon>
        <taxon>Spermatophyta</taxon>
        <taxon>Magnoliopsida</taxon>
        <taxon>eudicotyledons</taxon>
        <taxon>Gunneridae</taxon>
        <taxon>Pentapetalae</taxon>
        <taxon>rosids</taxon>
        <taxon>malvids</taxon>
        <taxon>Myrtales</taxon>
        <taxon>Melastomataceae</taxon>
        <taxon>Melastomatoideae</taxon>
        <taxon>Melastomateae</taxon>
        <taxon>Melastoma</taxon>
    </lineage>
</organism>
<dbReference type="Proteomes" id="UP001057402">
    <property type="component" value="Chromosome 4"/>
</dbReference>
<reference evidence="2" key="1">
    <citation type="journal article" date="2023" name="Front. Plant Sci.">
        <title>Chromosomal-level genome assembly of Melastoma candidum provides insights into trichome evolution.</title>
        <authorList>
            <person name="Zhong Y."/>
            <person name="Wu W."/>
            <person name="Sun C."/>
            <person name="Zou P."/>
            <person name="Liu Y."/>
            <person name="Dai S."/>
            <person name="Zhou R."/>
        </authorList>
    </citation>
    <scope>NUCLEOTIDE SEQUENCE [LARGE SCALE GENOMIC DNA]</scope>
</reference>
<comment type="caution">
    <text evidence="1">The sequence shown here is derived from an EMBL/GenBank/DDBJ whole genome shotgun (WGS) entry which is preliminary data.</text>
</comment>
<protein>
    <submittedName>
        <fullName evidence="1">Uncharacterized protein</fullName>
    </submittedName>
</protein>
<proteinExistence type="predicted"/>
<dbReference type="EMBL" id="CM042883">
    <property type="protein sequence ID" value="KAI4375649.1"/>
    <property type="molecule type" value="Genomic_DNA"/>
</dbReference>
<evidence type="ECO:0000313" key="2">
    <source>
        <dbReference type="Proteomes" id="UP001057402"/>
    </source>
</evidence>